<accession>A0A6J4UKF8</accession>
<feature type="compositionally biased region" description="Low complexity" evidence="1">
    <location>
        <begin position="24"/>
        <end position="35"/>
    </location>
</feature>
<organism evidence="2">
    <name type="scientific">uncultured Thermoleophilia bacterium</name>
    <dbReference type="NCBI Taxonomy" id="1497501"/>
    <lineage>
        <taxon>Bacteria</taxon>
        <taxon>Bacillati</taxon>
        <taxon>Actinomycetota</taxon>
        <taxon>Thermoleophilia</taxon>
        <taxon>environmental samples</taxon>
    </lineage>
</organism>
<dbReference type="EC" id="1.5.1.3" evidence="2"/>
<reference evidence="2" key="1">
    <citation type="submission" date="2020-02" db="EMBL/GenBank/DDBJ databases">
        <authorList>
            <person name="Meier V. D."/>
        </authorList>
    </citation>
    <scope>NUCLEOTIDE SEQUENCE</scope>
    <source>
        <strain evidence="2">AVDCRST_MAG79</strain>
    </source>
</reference>
<dbReference type="AlphaFoldDB" id="A0A6J4UKF8"/>
<sequence>AREREPHPDAAAARPRRPVPPVGVPAGHRVGQAAVRGRRGPRRSAARRQQGLEHGRRDGDLRAGGRDRHGVVRARV</sequence>
<dbReference type="GO" id="GO:0004146">
    <property type="term" value="F:dihydrofolate reductase activity"/>
    <property type="evidence" value="ECO:0007669"/>
    <property type="project" value="UniProtKB-EC"/>
</dbReference>
<feature type="compositionally biased region" description="Basic and acidic residues" evidence="1">
    <location>
        <begin position="50"/>
        <end position="70"/>
    </location>
</feature>
<evidence type="ECO:0000313" key="2">
    <source>
        <dbReference type="EMBL" id="CAA9551466.1"/>
    </source>
</evidence>
<feature type="region of interest" description="Disordered" evidence="1">
    <location>
        <begin position="1"/>
        <end position="76"/>
    </location>
</feature>
<feature type="compositionally biased region" description="Basic residues" evidence="1">
    <location>
        <begin position="36"/>
        <end position="46"/>
    </location>
</feature>
<feature type="non-terminal residue" evidence="2">
    <location>
        <position position="1"/>
    </location>
</feature>
<gene>
    <name evidence="2" type="ORF">AVDCRST_MAG79-2736</name>
</gene>
<proteinExistence type="predicted"/>
<protein>
    <submittedName>
        <fullName evidence="2">Dihydrofolate reductase</fullName>
        <ecNumber evidence="2">1.5.1.3</ecNumber>
    </submittedName>
</protein>
<keyword evidence="2" id="KW-0560">Oxidoreductase</keyword>
<name>A0A6J4UKF8_9ACTN</name>
<dbReference type="EMBL" id="CADCWC010000425">
    <property type="protein sequence ID" value="CAA9551466.1"/>
    <property type="molecule type" value="Genomic_DNA"/>
</dbReference>
<feature type="non-terminal residue" evidence="2">
    <location>
        <position position="76"/>
    </location>
</feature>
<evidence type="ECO:0000256" key="1">
    <source>
        <dbReference type="SAM" id="MobiDB-lite"/>
    </source>
</evidence>